<evidence type="ECO:0000259" key="6">
    <source>
        <dbReference type="PROSITE" id="PS51379"/>
    </source>
</evidence>
<name>A0ABU3P2L9_9FIRM</name>
<dbReference type="SUPFAM" id="SSF54862">
    <property type="entry name" value="4Fe-4S ferredoxins"/>
    <property type="match status" value="1"/>
</dbReference>
<dbReference type="SMART" id="SM00928">
    <property type="entry name" value="NADH_4Fe-4S"/>
    <property type="match status" value="1"/>
</dbReference>
<keyword evidence="4" id="KW-0408">Iron</keyword>
<evidence type="ECO:0000256" key="2">
    <source>
        <dbReference type="ARBA" id="ARBA00022485"/>
    </source>
</evidence>
<keyword evidence="2" id="KW-0004">4Fe-4S</keyword>
<reference evidence="7 8" key="1">
    <citation type="submission" date="2023-07" db="EMBL/GenBank/DDBJ databases">
        <title>The novel representative of Negativicutes class, Anaeroselena agilis gen. nov. sp. nov.</title>
        <authorList>
            <person name="Prokofeva M.I."/>
            <person name="Elcheninov A.G."/>
            <person name="Klyukina A."/>
            <person name="Kublanov I.V."/>
            <person name="Frolov E.N."/>
            <person name="Podosokorskaya O.A."/>
        </authorList>
    </citation>
    <scope>NUCLEOTIDE SEQUENCE [LARGE SCALE GENOMIC DNA]</scope>
    <source>
        <strain evidence="7 8">4137-cl</strain>
    </source>
</reference>
<dbReference type="PROSITE" id="PS00198">
    <property type="entry name" value="4FE4S_FER_1"/>
    <property type="match status" value="1"/>
</dbReference>
<proteinExistence type="inferred from homology"/>
<feature type="domain" description="4Fe-4S ferredoxin-type" evidence="6">
    <location>
        <begin position="603"/>
        <end position="632"/>
    </location>
</feature>
<dbReference type="InterPro" id="IPR017900">
    <property type="entry name" value="4Fe4S_Fe_S_CS"/>
</dbReference>
<organism evidence="7 8">
    <name type="scientific">Anaeroselena agilis</name>
    <dbReference type="NCBI Taxonomy" id="3063788"/>
    <lineage>
        <taxon>Bacteria</taxon>
        <taxon>Bacillati</taxon>
        <taxon>Bacillota</taxon>
        <taxon>Negativicutes</taxon>
        <taxon>Acetonemataceae</taxon>
        <taxon>Anaeroselena</taxon>
    </lineage>
</organism>
<dbReference type="SUPFAM" id="SSF140490">
    <property type="entry name" value="Nqo1C-terminal domain-like"/>
    <property type="match status" value="1"/>
</dbReference>
<dbReference type="Pfam" id="PF01512">
    <property type="entry name" value="Complex1_51K"/>
    <property type="match status" value="1"/>
</dbReference>
<dbReference type="InterPro" id="IPR037207">
    <property type="entry name" value="Nuop51_4Fe4S-bd_sf"/>
</dbReference>
<dbReference type="Gene3D" id="3.10.20.600">
    <property type="match status" value="1"/>
</dbReference>
<keyword evidence="3" id="KW-0479">Metal-binding</keyword>
<evidence type="ECO:0000256" key="3">
    <source>
        <dbReference type="ARBA" id="ARBA00022723"/>
    </source>
</evidence>
<dbReference type="Pfam" id="PF10589">
    <property type="entry name" value="NADH_4Fe-4S"/>
    <property type="match status" value="1"/>
</dbReference>
<dbReference type="RefSeq" id="WP_413781753.1">
    <property type="nucleotide sequence ID" value="NZ_JAUOZS010000001.1"/>
</dbReference>
<dbReference type="Pfam" id="PF00037">
    <property type="entry name" value="Fer4"/>
    <property type="match status" value="1"/>
</dbReference>
<evidence type="ECO:0000256" key="1">
    <source>
        <dbReference type="ARBA" id="ARBA00007523"/>
    </source>
</evidence>
<dbReference type="SUPFAM" id="SSF142984">
    <property type="entry name" value="Nqo1 middle domain-like"/>
    <property type="match status" value="1"/>
</dbReference>
<evidence type="ECO:0000256" key="5">
    <source>
        <dbReference type="ARBA" id="ARBA00023014"/>
    </source>
</evidence>
<evidence type="ECO:0000313" key="7">
    <source>
        <dbReference type="EMBL" id="MDT8903294.1"/>
    </source>
</evidence>
<dbReference type="InterPro" id="IPR037225">
    <property type="entry name" value="Nuo51_FMN-bd_sf"/>
</dbReference>
<dbReference type="InterPro" id="IPR017896">
    <property type="entry name" value="4Fe4S_Fe-S-bd"/>
</dbReference>
<comment type="similarity">
    <text evidence="1">Belongs to the complex I 51 kDa subunit family.</text>
</comment>
<dbReference type="PANTHER" id="PTHR43578:SF3">
    <property type="entry name" value="NADH-QUINONE OXIDOREDUCTASE SUBUNIT F"/>
    <property type="match status" value="1"/>
</dbReference>
<accession>A0ABU3P2L9</accession>
<dbReference type="Gene3D" id="1.20.1440.230">
    <property type="entry name" value="NADH-ubiquinone oxidoreductase 51kDa subunit, iron-sulphur binding domain"/>
    <property type="match status" value="1"/>
</dbReference>
<dbReference type="PANTHER" id="PTHR43578">
    <property type="entry name" value="NADH-QUINONE OXIDOREDUCTASE SUBUNIT F"/>
    <property type="match status" value="1"/>
</dbReference>
<evidence type="ECO:0000313" key="8">
    <source>
        <dbReference type="Proteomes" id="UP001254848"/>
    </source>
</evidence>
<dbReference type="Gene3D" id="6.10.250.1450">
    <property type="match status" value="1"/>
</dbReference>
<dbReference type="SUPFAM" id="SSF142019">
    <property type="entry name" value="Nqo1 FMN-binding domain-like"/>
    <property type="match status" value="1"/>
</dbReference>
<comment type="caution">
    <text evidence="7">The sequence shown here is derived from an EMBL/GenBank/DDBJ whole genome shotgun (WGS) entry which is preliminary data.</text>
</comment>
<keyword evidence="5" id="KW-0411">Iron-sulfur</keyword>
<dbReference type="InterPro" id="IPR011538">
    <property type="entry name" value="Nuo51_FMN-bd"/>
</dbReference>
<evidence type="ECO:0000256" key="4">
    <source>
        <dbReference type="ARBA" id="ARBA00023004"/>
    </source>
</evidence>
<dbReference type="Proteomes" id="UP001254848">
    <property type="component" value="Unassembled WGS sequence"/>
</dbReference>
<protein>
    <submittedName>
        <fullName evidence="7">NADH-ubiquinone oxidoreductase-F iron-sulfur binding region domain-containing protein</fullName>
    </submittedName>
</protein>
<dbReference type="PROSITE" id="PS51379">
    <property type="entry name" value="4FE4S_FER_2"/>
    <property type="match status" value="2"/>
</dbReference>
<keyword evidence="8" id="KW-1185">Reference proteome</keyword>
<dbReference type="InterPro" id="IPR019575">
    <property type="entry name" value="Nuop51_4Fe4S-bd"/>
</dbReference>
<dbReference type="Gene3D" id="3.40.50.11540">
    <property type="entry name" value="NADH-ubiquinone oxidoreductase 51kDa subunit"/>
    <property type="match status" value="1"/>
</dbReference>
<dbReference type="Gene3D" id="3.30.70.20">
    <property type="match status" value="1"/>
</dbReference>
<gene>
    <name evidence="7" type="ORF">Q4T40_18850</name>
</gene>
<dbReference type="EMBL" id="JAUOZS010000001">
    <property type="protein sequence ID" value="MDT8903294.1"/>
    <property type="molecule type" value="Genomic_DNA"/>
</dbReference>
<feature type="domain" description="4Fe-4S ferredoxin-type" evidence="6">
    <location>
        <begin position="571"/>
        <end position="599"/>
    </location>
</feature>
<sequence>MAVRYGLRAIPPALRAIAEQGHADLCPANMSRISVGMASCGQAAGAAPWAARLAARPDFVNRVIVRNVGCIGACYAEPLVDVRTPDGLHHIFGEVSSEVHWPIIRTAQQRSMQQGAWLVLRERCPGLLTGFEDLETVKAPRAAFAAFFEHQKRRITGNCGLIDPLSLPEYVATGGYFALAKALLERTPDDIIAEITASGLRGRGGGGFYTGRKWETAAASRDPRRFVIANADEGDPGAYMDRTLMESDPHRVLEGIILAAYACGAGEAYIFVRHEYPLAVARLRRAVGDARAAGLLGEEILGTNFSLKVGIIQSGGAFVCGEESSLLQVMQGRRGEPWPRPPYPAQQGFYGHPTVINNVETLANVPWIIARGAAAFREAGNADSPGTKIFCLTGDIPNTGFIEVPLGDGARTVVERIGGASPDEVKALQIGGPSGGIVPYTDFALDYSSLSTAGAMIGSGGLVVLNHSRCVVDLARHLSSFMADESCGQCLFCRDGLARITGLLEELTSGKGAPGLIDELAELSRAVADLSLCALGRTAINPLLTTIRHFRSECEAHLAGICPALSCKPLIRFEIIPSRCTDCRGCLDCPVQAISYQAGKGPLGYTFDHEKCTRCRICAEICPHYAIRAVSGGDRL</sequence>